<sequence>MNSLLMKPLCHFKVNVTLSLVNKPVDEHGKQIQEPAYELNNEGEDEVFLFDNEEHCQTILGVLKDIKLWEAFEEEKPHLVSEAQRKAKPLTCNFGVQAISTMKDCEVQSTREIVDDVNTVSADCQTQTN</sequence>
<feature type="non-terminal residue" evidence="1">
    <location>
        <position position="129"/>
    </location>
</feature>
<dbReference type="AlphaFoldDB" id="A0A3P7IRT9"/>
<protein>
    <submittedName>
        <fullName evidence="1">Uncharacterized protein</fullName>
    </submittedName>
</protein>
<proteinExistence type="predicted"/>
<evidence type="ECO:0000313" key="1">
    <source>
        <dbReference type="EMBL" id="VDM72796.1"/>
    </source>
</evidence>
<evidence type="ECO:0000313" key="2">
    <source>
        <dbReference type="Proteomes" id="UP000270094"/>
    </source>
</evidence>
<reference evidence="1 2" key="1">
    <citation type="submission" date="2018-11" db="EMBL/GenBank/DDBJ databases">
        <authorList>
            <consortium name="Pathogen Informatics"/>
        </authorList>
    </citation>
    <scope>NUCLEOTIDE SEQUENCE [LARGE SCALE GENOMIC DNA]</scope>
</reference>
<organism evidence="1 2">
    <name type="scientific">Strongylus vulgaris</name>
    <name type="common">Blood worm</name>
    <dbReference type="NCBI Taxonomy" id="40348"/>
    <lineage>
        <taxon>Eukaryota</taxon>
        <taxon>Metazoa</taxon>
        <taxon>Ecdysozoa</taxon>
        <taxon>Nematoda</taxon>
        <taxon>Chromadorea</taxon>
        <taxon>Rhabditida</taxon>
        <taxon>Rhabditina</taxon>
        <taxon>Rhabditomorpha</taxon>
        <taxon>Strongyloidea</taxon>
        <taxon>Strongylidae</taxon>
        <taxon>Strongylus</taxon>
    </lineage>
</organism>
<keyword evidence="2" id="KW-1185">Reference proteome</keyword>
<gene>
    <name evidence="1" type="ORF">SVUK_LOCUS7794</name>
</gene>
<dbReference type="Proteomes" id="UP000270094">
    <property type="component" value="Unassembled WGS sequence"/>
</dbReference>
<accession>A0A3P7IRT9</accession>
<dbReference type="EMBL" id="UYYB01027285">
    <property type="protein sequence ID" value="VDM72796.1"/>
    <property type="molecule type" value="Genomic_DNA"/>
</dbReference>
<name>A0A3P7IRT9_STRVU</name>